<accession>A0A0N9WA68</accession>
<reference evidence="2" key="1">
    <citation type="submission" date="2015-09" db="EMBL/GenBank/DDBJ databases">
        <title>Whole genome sequence of Pseudomonas fluorescens FW300-N2E3.</title>
        <authorList>
            <person name="Ray J."/>
            <person name="Melnyk R."/>
            <person name="Deutschbauer A."/>
        </authorList>
    </citation>
    <scope>NUCLEOTIDE SEQUENCE [LARGE SCALE GENOMIC DNA]</scope>
    <source>
        <strain evidence="2">FW300-N2E3</strain>
    </source>
</reference>
<reference evidence="1 2" key="2">
    <citation type="journal article" date="2018" name="Nature">
        <title>Mutant phenotypes for thousands of bacterial genes of unknown function.</title>
        <authorList>
            <person name="Price M.N."/>
            <person name="Wetmore K.M."/>
            <person name="Waters R.J."/>
            <person name="Callaghan M."/>
            <person name="Ray J."/>
            <person name="Liu H."/>
            <person name="Kuehl J.V."/>
            <person name="Melnyk R.A."/>
            <person name="Lamson J.S."/>
            <person name="Suh Y."/>
            <person name="Carlson H.K."/>
            <person name="Esquivel Z."/>
            <person name="Sadeeshkumar H."/>
            <person name="Chakraborty R."/>
            <person name="Zane G.M."/>
            <person name="Rubin B.E."/>
            <person name="Wall J.D."/>
            <person name="Visel A."/>
            <person name="Bristow J."/>
            <person name="Blow M.J."/>
            <person name="Arkin A.P."/>
            <person name="Deutschbauer A.M."/>
        </authorList>
    </citation>
    <scope>NUCLEOTIDE SEQUENCE [LARGE SCALE GENOMIC DNA]</scope>
    <source>
        <strain evidence="1 2">FW300-N2E3</strain>
    </source>
</reference>
<protein>
    <submittedName>
        <fullName evidence="1">Uncharacterized protein</fullName>
    </submittedName>
</protein>
<dbReference type="EMBL" id="CP012830">
    <property type="protein sequence ID" value="ALI00979.1"/>
    <property type="molecule type" value="Genomic_DNA"/>
</dbReference>
<dbReference type="AlphaFoldDB" id="A0A0N9WA68"/>
<proteinExistence type="predicted"/>
<dbReference type="Proteomes" id="UP000066487">
    <property type="component" value="Chromosome"/>
</dbReference>
<sequence length="179" mass="19766">MQKLTTTVESSVYTIGDILCTLVNKKPVIGEVQDFDAYTRAFTLKSPDGMLYQLHESDIEFTLESAPIGDSASAPEPTPTGQQVAARTINAHLYPGSNFNQNHYDTTYNVNVYAGGNFNVYGRAAAFVAPSPPTFTKCLDEDKFYQWWLLFYQNTPYYSGHTGLPTNVTISGPVTITRG</sequence>
<gene>
    <name evidence="1" type="ORF">AO353_07905</name>
</gene>
<evidence type="ECO:0000313" key="1">
    <source>
        <dbReference type="EMBL" id="ALI00979.1"/>
    </source>
</evidence>
<evidence type="ECO:0000313" key="2">
    <source>
        <dbReference type="Proteomes" id="UP000066487"/>
    </source>
</evidence>
<name>A0A0N9WA68_PSEFL</name>
<dbReference type="RefSeq" id="WP_054594413.1">
    <property type="nucleotide sequence ID" value="NZ_CP012830.1"/>
</dbReference>
<organism evidence="1 2">
    <name type="scientific">Pseudomonas fluorescens</name>
    <dbReference type="NCBI Taxonomy" id="294"/>
    <lineage>
        <taxon>Bacteria</taxon>
        <taxon>Pseudomonadati</taxon>
        <taxon>Pseudomonadota</taxon>
        <taxon>Gammaproteobacteria</taxon>
        <taxon>Pseudomonadales</taxon>
        <taxon>Pseudomonadaceae</taxon>
        <taxon>Pseudomonas</taxon>
    </lineage>
</organism>